<dbReference type="PANTHER" id="PTHR48025">
    <property type="entry name" value="OS02G0815200 PROTEIN"/>
    <property type="match status" value="1"/>
</dbReference>
<accession>A0A1G1V8R6</accession>
<dbReference type="STRING" id="1797516.A3D26_01070"/>
<dbReference type="InterPro" id="IPR012677">
    <property type="entry name" value="Nucleotide-bd_a/b_plait_sf"/>
</dbReference>
<comment type="caution">
    <text evidence="4">The sequence shown here is derived from an EMBL/GenBank/DDBJ whole genome shotgun (WGS) entry which is preliminary data.</text>
</comment>
<dbReference type="Gene3D" id="3.30.70.330">
    <property type="match status" value="1"/>
</dbReference>
<dbReference type="InterPro" id="IPR035979">
    <property type="entry name" value="RBD_domain_sf"/>
</dbReference>
<dbReference type="InterPro" id="IPR000504">
    <property type="entry name" value="RRM_dom"/>
</dbReference>
<dbReference type="GO" id="GO:0003729">
    <property type="term" value="F:mRNA binding"/>
    <property type="evidence" value="ECO:0007669"/>
    <property type="project" value="TreeGrafter"/>
</dbReference>
<reference evidence="4 5" key="1">
    <citation type="journal article" date="2016" name="Nat. Commun.">
        <title>Thousands of microbial genomes shed light on interconnected biogeochemical processes in an aquifer system.</title>
        <authorList>
            <person name="Anantharaman K."/>
            <person name="Brown C.T."/>
            <person name="Hug L.A."/>
            <person name="Sharon I."/>
            <person name="Castelle C.J."/>
            <person name="Probst A.J."/>
            <person name="Thomas B.C."/>
            <person name="Singh A."/>
            <person name="Wilkins M.J."/>
            <person name="Karaoz U."/>
            <person name="Brodie E.L."/>
            <person name="Williams K.H."/>
            <person name="Hubbard S.S."/>
            <person name="Banfield J.F."/>
        </authorList>
    </citation>
    <scope>NUCLEOTIDE SEQUENCE [LARGE SCALE GENOMIC DNA]</scope>
</reference>
<dbReference type="SMART" id="SM00360">
    <property type="entry name" value="RRM"/>
    <property type="match status" value="1"/>
</dbReference>
<dbReference type="SUPFAM" id="SSF54928">
    <property type="entry name" value="RNA-binding domain, RBD"/>
    <property type="match status" value="1"/>
</dbReference>
<evidence type="ECO:0000313" key="4">
    <source>
        <dbReference type="EMBL" id="OGY11691.1"/>
    </source>
</evidence>
<gene>
    <name evidence="4" type="ORF">A3D26_01070</name>
</gene>
<proteinExistence type="predicted"/>
<protein>
    <submittedName>
        <fullName evidence="4">RNA-binding protein</fullName>
    </submittedName>
</protein>
<dbReference type="PROSITE" id="PS50102">
    <property type="entry name" value="RRM"/>
    <property type="match status" value="1"/>
</dbReference>
<keyword evidence="1" id="KW-0677">Repeat</keyword>
<dbReference type="Proteomes" id="UP000178319">
    <property type="component" value="Unassembled WGS sequence"/>
</dbReference>
<dbReference type="AlphaFoldDB" id="A0A1G1V8R6"/>
<dbReference type="InterPro" id="IPR050502">
    <property type="entry name" value="Euk_RNA-bind_prot"/>
</dbReference>
<evidence type="ECO:0000256" key="2">
    <source>
        <dbReference type="ARBA" id="ARBA00022884"/>
    </source>
</evidence>
<dbReference type="CDD" id="cd21608">
    <property type="entry name" value="RRM2_NsCP33_like"/>
    <property type="match status" value="1"/>
</dbReference>
<feature type="domain" description="RRM" evidence="3">
    <location>
        <begin position="1"/>
        <end position="79"/>
    </location>
</feature>
<organism evidence="4 5">
    <name type="scientific">Candidatus Blackburnbacteria bacterium RIFCSPHIGHO2_02_FULL_44_20</name>
    <dbReference type="NCBI Taxonomy" id="1797516"/>
    <lineage>
        <taxon>Bacteria</taxon>
        <taxon>Candidatus Blackburniibacteriota</taxon>
    </lineage>
</organism>
<keyword evidence="2" id="KW-0694">RNA-binding</keyword>
<evidence type="ECO:0000259" key="3">
    <source>
        <dbReference type="PROSITE" id="PS50102"/>
    </source>
</evidence>
<evidence type="ECO:0000313" key="5">
    <source>
        <dbReference type="Proteomes" id="UP000178319"/>
    </source>
</evidence>
<dbReference type="PANTHER" id="PTHR48025:SF1">
    <property type="entry name" value="RRM DOMAIN-CONTAINING PROTEIN"/>
    <property type="match status" value="1"/>
</dbReference>
<name>A0A1G1V8R6_9BACT</name>
<sequence length="93" mass="10418">MKLFVGNLPYQTTSEDLRQLFSQAGTVLTADVVIDRMNGRSRGFGFVEMESDEDGQKAIAQFNGYDIEGRKLVVNVARPKEDRPQSTGYGNRE</sequence>
<evidence type="ECO:0000256" key="1">
    <source>
        <dbReference type="ARBA" id="ARBA00022737"/>
    </source>
</evidence>
<dbReference type="EMBL" id="MHBZ01000013">
    <property type="protein sequence ID" value="OGY11691.1"/>
    <property type="molecule type" value="Genomic_DNA"/>
</dbReference>
<dbReference type="Pfam" id="PF00076">
    <property type="entry name" value="RRM_1"/>
    <property type="match status" value="1"/>
</dbReference>
<dbReference type="InterPro" id="IPR048289">
    <property type="entry name" value="RRM2_NsCP33-like"/>
</dbReference>